<feature type="domain" description="Amino acid transporter transmembrane" evidence="16">
    <location>
        <begin position="2"/>
        <end position="108"/>
    </location>
</feature>
<evidence type="ECO:0000256" key="12">
    <source>
        <dbReference type="ARBA" id="ARBA00023180"/>
    </source>
</evidence>
<evidence type="ECO:0000313" key="18">
    <source>
        <dbReference type="EnsemblMetazoa" id="HelroP88518"/>
    </source>
</evidence>
<keyword evidence="5" id="KW-0479">Metal-binding</keyword>
<dbReference type="OMA" id="HWFTPTE"/>
<name>T1G735_HELRO</name>
<comment type="similarity">
    <text evidence="14">Belongs to the amino acid/polyamine transporter 2 family. SLC38A9 subfamily.</text>
</comment>
<dbReference type="AlphaFoldDB" id="T1G735"/>
<feature type="transmembrane region" description="Helical" evidence="15">
    <location>
        <begin position="77"/>
        <end position="96"/>
    </location>
</feature>
<proteinExistence type="inferred from homology"/>
<dbReference type="PANTHER" id="PTHR22950">
    <property type="entry name" value="AMINO ACID TRANSPORTER"/>
    <property type="match status" value="1"/>
</dbReference>
<keyword evidence="11" id="KW-1015">Disulfide bond</keyword>
<evidence type="ECO:0000256" key="10">
    <source>
        <dbReference type="ARBA" id="ARBA00023136"/>
    </source>
</evidence>
<evidence type="ECO:0000256" key="7">
    <source>
        <dbReference type="ARBA" id="ARBA00022970"/>
    </source>
</evidence>
<feature type="transmembrane region" description="Helical" evidence="15">
    <location>
        <begin position="191"/>
        <end position="213"/>
    </location>
</feature>
<evidence type="ECO:0000313" key="19">
    <source>
        <dbReference type="Proteomes" id="UP000015101"/>
    </source>
</evidence>
<evidence type="ECO:0000256" key="13">
    <source>
        <dbReference type="ARBA" id="ARBA00023228"/>
    </source>
</evidence>
<keyword evidence="13" id="KW-0458">Lysosome</keyword>
<keyword evidence="4 15" id="KW-0812">Transmembrane</keyword>
<reference evidence="19" key="1">
    <citation type="submission" date="2012-12" db="EMBL/GenBank/DDBJ databases">
        <authorList>
            <person name="Hellsten U."/>
            <person name="Grimwood J."/>
            <person name="Chapman J.A."/>
            <person name="Shapiro H."/>
            <person name="Aerts A."/>
            <person name="Otillar R.P."/>
            <person name="Terry A.Y."/>
            <person name="Boore J.L."/>
            <person name="Simakov O."/>
            <person name="Marletaz F."/>
            <person name="Cho S.-J."/>
            <person name="Edsinger-Gonzales E."/>
            <person name="Havlak P."/>
            <person name="Kuo D.-H."/>
            <person name="Larsson T."/>
            <person name="Lv J."/>
            <person name="Arendt D."/>
            <person name="Savage R."/>
            <person name="Osoegawa K."/>
            <person name="de Jong P."/>
            <person name="Lindberg D.R."/>
            <person name="Seaver E.C."/>
            <person name="Weisblat D.A."/>
            <person name="Putnam N.H."/>
            <person name="Grigoriev I.V."/>
            <person name="Rokhsar D.S."/>
        </authorList>
    </citation>
    <scope>NUCLEOTIDE SEQUENCE</scope>
</reference>
<gene>
    <name evidence="18" type="primary">20216882</name>
    <name evidence="17" type="ORF">HELRODRAFT_88518</name>
</gene>
<dbReference type="EMBL" id="AMQM01007396">
    <property type="status" value="NOT_ANNOTATED_CDS"/>
    <property type="molecule type" value="Genomic_DNA"/>
</dbReference>
<feature type="domain" description="Amino acid transporter transmembrane" evidence="16">
    <location>
        <begin position="167"/>
        <end position="431"/>
    </location>
</feature>
<evidence type="ECO:0000256" key="6">
    <source>
        <dbReference type="ARBA" id="ARBA00022753"/>
    </source>
</evidence>
<dbReference type="InterPro" id="IPR013057">
    <property type="entry name" value="AA_transpt_TM"/>
</dbReference>
<evidence type="ECO:0000256" key="15">
    <source>
        <dbReference type="SAM" id="Phobius"/>
    </source>
</evidence>
<accession>T1G735</accession>
<protein>
    <recommendedName>
        <fullName evidence="16">Amino acid transporter transmembrane domain-containing protein</fullName>
    </recommendedName>
</protein>
<dbReference type="RefSeq" id="XP_009028326.1">
    <property type="nucleotide sequence ID" value="XM_009030078.1"/>
</dbReference>
<evidence type="ECO:0000256" key="11">
    <source>
        <dbReference type="ARBA" id="ARBA00023157"/>
    </source>
</evidence>
<evidence type="ECO:0000256" key="9">
    <source>
        <dbReference type="ARBA" id="ARBA00023053"/>
    </source>
</evidence>
<evidence type="ECO:0000256" key="14">
    <source>
        <dbReference type="ARBA" id="ARBA00038442"/>
    </source>
</evidence>
<reference evidence="18" key="3">
    <citation type="submission" date="2015-06" db="UniProtKB">
        <authorList>
            <consortium name="EnsemblMetazoa"/>
        </authorList>
    </citation>
    <scope>IDENTIFICATION</scope>
</reference>
<feature type="transmembrane region" description="Helical" evidence="15">
    <location>
        <begin position="413"/>
        <end position="434"/>
    </location>
</feature>
<dbReference type="Pfam" id="PF01490">
    <property type="entry name" value="Aa_trans"/>
    <property type="match status" value="2"/>
</dbReference>
<evidence type="ECO:0000256" key="8">
    <source>
        <dbReference type="ARBA" id="ARBA00022989"/>
    </source>
</evidence>
<keyword evidence="10 15" id="KW-0472">Membrane</keyword>
<keyword evidence="12" id="KW-0325">Glycoprotein</keyword>
<evidence type="ECO:0000313" key="17">
    <source>
        <dbReference type="EMBL" id="ESN93538.1"/>
    </source>
</evidence>
<keyword evidence="7" id="KW-0029">Amino-acid transport</keyword>
<dbReference type="STRING" id="6412.T1G735"/>
<keyword evidence="9" id="KW-0915">Sodium</keyword>
<comment type="subcellular location">
    <subcellularLocation>
        <location evidence="1">Late endosome membrane</location>
        <topology evidence="1">Multi-pass membrane protein</topology>
    </subcellularLocation>
    <subcellularLocation>
        <location evidence="2">Lysosome membrane</location>
        <topology evidence="2">Multi-pass membrane protein</topology>
    </subcellularLocation>
</comment>
<dbReference type="Proteomes" id="UP000015101">
    <property type="component" value="Unassembled WGS sequence"/>
</dbReference>
<dbReference type="OrthoDB" id="294730at2759"/>
<dbReference type="InParanoid" id="T1G735"/>
<dbReference type="KEGG" id="hro:HELRODRAFT_88518"/>
<feature type="transmembrane region" description="Helical" evidence="15">
    <location>
        <begin position="24"/>
        <end position="46"/>
    </location>
</feature>
<reference evidence="17 19" key="2">
    <citation type="journal article" date="2013" name="Nature">
        <title>Insights into bilaterian evolution from three spiralian genomes.</title>
        <authorList>
            <person name="Simakov O."/>
            <person name="Marletaz F."/>
            <person name="Cho S.J."/>
            <person name="Edsinger-Gonzales E."/>
            <person name="Havlak P."/>
            <person name="Hellsten U."/>
            <person name="Kuo D.H."/>
            <person name="Larsson T."/>
            <person name="Lv J."/>
            <person name="Arendt D."/>
            <person name="Savage R."/>
            <person name="Osoegawa K."/>
            <person name="de Jong P."/>
            <person name="Grimwood J."/>
            <person name="Chapman J.A."/>
            <person name="Shapiro H."/>
            <person name="Aerts A."/>
            <person name="Otillar R.P."/>
            <person name="Terry A.Y."/>
            <person name="Boore J.L."/>
            <person name="Grigoriev I.V."/>
            <person name="Lindberg D.R."/>
            <person name="Seaver E.C."/>
            <person name="Weisblat D.A."/>
            <person name="Putnam N.H."/>
            <person name="Rokhsar D.S."/>
        </authorList>
    </citation>
    <scope>NUCLEOTIDE SEQUENCE</scope>
</reference>
<dbReference type="GO" id="GO:0046872">
    <property type="term" value="F:metal ion binding"/>
    <property type="evidence" value="ECO:0007669"/>
    <property type="project" value="UniProtKB-KW"/>
</dbReference>
<dbReference type="HOGENOM" id="CLU_037564_0_0_1"/>
<dbReference type="GO" id="GO:0015179">
    <property type="term" value="F:L-amino acid transmembrane transporter activity"/>
    <property type="evidence" value="ECO:0000318"/>
    <property type="project" value="GO_Central"/>
</dbReference>
<dbReference type="GO" id="GO:0005765">
    <property type="term" value="C:lysosomal membrane"/>
    <property type="evidence" value="ECO:0000318"/>
    <property type="project" value="GO_Central"/>
</dbReference>
<sequence>FSIWNTMMGTSILSIPWGIDKSGFVFGIILLVVMAGLTLYTAYLIVKSQKNIGLSNAKDLDFSEICRHYLGSFGAGASYLLSLLSLSCATIVYWILMSNFLFNSVDFVYGCPKLQRFYEQNLVWLQNDNNNNNDDDDVIINNNSNDTNPNKDMIYHRIWNIELTVPLFLLLIIFPLLNFKSPTFFTKFNAFGTISIIYLVTFITIKACRWGLNLDFNSSSSSSSSSFHDDFKWTFPVLSGMLSLAYFIHNAILSILKNQKNPENNTRDLSIAYMCVMFTFVFIGVTFYASFPLDKSCIADNLLNNFIASDILTFLSRIFLLIQMTTVFPLLAYIFRSQLMVILFKKVYPGLFHVLMFNSCLVSVCILFAIFYPHIGSIIRYCGAICGLGYIFSLPIIIYLIQSRASGKRNIVIITLVHVIVVVIGVANCVAQFFM</sequence>
<dbReference type="PANTHER" id="PTHR22950:SF244">
    <property type="entry name" value="NEUTRAL AMINO ACID TRANSPORTER 9"/>
    <property type="match status" value="1"/>
</dbReference>
<dbReference type="FunCoup" id="T1G735">
    <property type="interactions" value="8"/>
</dbReference>
<feature type="transmembrane region" description="Helical" evidence="15">
    <location>
        <begin position="268"/>
        <end position="291"/>
    </location>
</feature>
<keyword evidence="6" id="KW-0967">Endosome</keyword>
<dbReference type="EMBL" id="KB097605">
    <property type="protein sequence ID" value="ESN93538.1"/>
    <property type="molecule type" value="Genomic_DNA"/>
</dbReference>
<dbReference type="EnsemblMetazoa" id="HelroT88518">
    <property type="protein sequence ID" value="HelroP88518"/>
    <property type="gene ID" value="HelroG88518"/>
</dbReference>
<feature type="transmembrane region" description="Helical" evidence="15">
    <location>
        <begin position="158"/>
        <end position="179"/>
    </location>
</feature>
<feature type="transmembrane region" description="Helical" evidence="15">
    <location>
        <begin position="347"/>
        <end position="372"/>
    </location>
</feature>
<evidence type="ECO:0000256" key="1">
    <source>
        <dbReference type="ARBA" id="ARBA00004107"/>
    </source>
</evidence>
<feature type="transmembrane region" description="Helical" evidence="15">
    <location>
        <begin position="233"/>
        <end position="256"/>
    </location>
</feature>
<evidence type="ECO:0000256" key="2">
    <source>
        <dbReference type="ARBA" id="ARBA00004155"/>
    </source>
</evidence>
<dbReference type="CTD" id="20216882"/>
<dbReference type="GeneID" id="20216882"/>
<evidence type="ECO:0000256" key="4">
    <source>
        <dbReference type="ARBA" id="ARBA00022692"/>
    </source>
</evidence>
<feature type="transmembrane region" description="Helical" evidence="15">
    <location>
        <begin position="311"/>
        <end position="335"/>
    </location>
</feature>
<feature type="transmembrane region" description="Helical" evidence="15">
    <location>
        <begin position="378"/>
        <end position="401"/>
    </location>
</feature>
<keyword evidence="19" id="KW-1185">Reference proteome</keyword>
<keyword evidence="3" id="KW-0813">Transport</keyword>
<keyword evidence="8 15" id="KW-1133">Transmembrane helix</keyword>
<dbReference type="GO" id="GO:0031902">
    <property type="term" value="C:late endosome membrane"/>
    <property type="evidence" value="ECO:0007669"/>
    <property type="project" value="UniProtKB-SubCell"/>
</dbReference>
<evidence type="ECO:0000259" key="16">
    <source>
        <dbReference type="Pfam" id="PF01490"/>
    </source>
</evidence>
<evidence type="ECO:0000256" key="3">
    <source>
        <dbReference type="ARBA" id="ARBA00022448"/>
    </source>
</evidence>
<dbReference type="eggNOG" id="KOG1305">
    <property type="taxonomic scope" value="Eukaryota"/>
</dbReference>
<organism evidence="18 19">
    <name type="scientific">Helobdella robusta</name>
    <name type="common">Californian leech</name>
    <dbReference type="NCBI Taxonomy" id="6412"/>
    <lineage>
        <taxon>Eukaryota</taxon>
        <taxon>Metazoa</taxon>
        <taxon>Spiralia</taxon>
        <taxon>Lophotrochozoa</taxon>
        <taxon>Annelida</taxon>
        <taxon>Clitellata</taxon>
        <taxon>Hirudinea</taxon>
        <taxon>Rhynchobdellida</taxon>
        <taxon>Glossiphoniidae</taxon>
        <taxon>Helobdella</taxon>
    </lineage>
</organism>
<evidence type="ECO:0000256" key="5">
    <source>
        <dbReference type="ARBA" id="ARBA00022723"/>
    </source>
</evidence>
<dbReference type="GO" id="GO:0003333">
    <property type="term" value="P:amino acid transmembrane transport"/>
    <property type="evidence" value="ECO:0000318"/>
    <property type="project" value="GO_Central"/>
</dbReference>